<dbReference type="EMBL" id="AY349019">
    <property type="protein sequence ID" value="AAQ99069.1"/>
    <property type="molecule type" value="Genomic_DNA"/>
</dbReference>
<dbReference type="GO" id="GO:0019083">
    <property type="term" value="P:viral transcription"/>
    <property type="evidence" value="ECO:0007669"/>
    <property type="project" value="InterPro"/>
</dbReference>
<dbReference type="RefSeq" id="YP_025237.1">
    <property type="nucleotide sequence ID" value="NC_005906.1"/>
</dbReference>
<dbReference type="InterPro" id="IPR007786">
    <property type="entry name" value="LEF-9"/>
</dbReference>
<protein>
    <submittedName>
        <fullName evidence="1">Late expression factor-9</fullName>
    </submittedName>
</protein>
<organismHost>
    <name type="scientific">Neodiprion lecontei</name>
    <name type="common">Redheaded pine sawfly</name>
    <dbReference type="NCBI Taxonomy" id="441921"/>
</organismHost>
<keyword evidence="2" id="KW-1185">Reference proteome</keyword>
<dbReference type="KEGG" id="vg:2943412"/>
<sequence length="503" mass="58162">MDKFDTSTCHGISPIVSVEDCDKNSIKINVKLFKKFLSKILLMIKSSVNNSFNVSLLFIVQQQLDDTDRRDVKFLKLLRDVITASNVVVTEMQDYTIFVRKLKTPSTTDNCDFLILPAFVCWDKTFAKTLYKYLYDTSNKKTVPIGTELQKIRLPHGTIIEQIQNKDSFSGQHVYGHQLNKRSQIANVLCYNAANSIILPEYTIERFYGVQMNPNITLRCKSTRHPNISQLSTHTARIDRRKKGQKNNVCVGLGTFIGANRDCDGDKEITTMTPYPNNVLCLEQCLYDDPEYCMIQFDKIRLSFCPQQIYYLYVKREDLDTMLIKYPLIYKFWTYDKNQKFSIRLHKLIYHTTLSLGSRTAFYLYKTLIGTIDDMNVFCDMDEVDNLNGVFETIVQSGAKGSFQLLEKIRKKKHVKMDVEQIHELSQKCLNHSVESLNSVRKAGQNIYKSATMLDGIFVENNVLFEHSKKNKIIPLEMLSNDFLFDNVTTTVMINYLLDDNSI</sequence>
<name>Q6JPD1_NPVNC</name>
<dbReference type="Proteomes" id="UP000008776">
    <property type="component" value="Segment"/>
</dbReference>
<organism evidence="1 2">
    <name type="scientific">Neodiprion lecontei nucleopolyhedrovirus (strain Canada)</name>
    <name type="common">NeleNPV</name>
    <dbReference type="NCBI Taxonomy" id="654906"/>
    <lineage>
        <taxon>Viruses</taxon>
        <taxon>Viruses incertae sedis</taxon>
        <taxon>Naldaviricetes</taxon>
        <taxon>Lefavirales</taxon>
        <taxon>Baculoviridae</taxon>
        <taxon>Gammabaculovirus</taxon>
        <taxon>Gammabaculovirus nelecontei</taxon>
    </lineage>
</organism>
<proteinExistence type="predicted"/>
<dbReference type="GeneID" id="2943412"/>
<dbReference type="Pfam" id="PF05094">
    <property type="entry name" value="LEF-9"/>
    <property type="match status" value="1"/>
</dbReference>
<evidence type="ECO:0000313" key="2">
    <source>
        <dbReference type="Proteomes" id="UP000008776"/>
    </source>
</evidence>
<accession>Q6JPD1</accession>
<evidence type="ECO:0000313" key="1">
    <source>
        <dbReference type="EMBL" id="AAQ99069.1"/>
    </source>
</evidence>
<reference evidence="1 2" key="1">
    <citation type="journal article" date="2004" name="J. Virol.">
        <title>Sequence and organization of the Neodiprion lecontei nucleopolyhedrovirus genome.</title>
        <authorList>
            <person name="Lauzon H.A.M."/>
            <person name="Lucarotti C.J."/>
            <person name="Krell P.J."/>
            <person name="Feng Q."/>
            <person name="Retnakaran A."/>
            <person name="Arif B.M."/>
        </authorList>
    </citation>
    <scope>NUCLEOTIDE SEQUENCE [LARGE SCALE GENOMIC DNA]</scope>
    <source>
        <strain evidence="2">Canada</strain>
    </source>
</reference>